<dbReference type="InterPro" id="IPR003500">
    <property type="entry name" value="RpiB_LacA_LacB"/>
</dbReference>
<name>A0A0H3JA64_CLOPA</name>
<dbReference type="GO" id="GO:0009052">
    <property type="term" value="P:pentose-phosphate shunt, non-oxidative branch"/>
    <property type="evidence" value="ECO:0007669"/>
    <property type="project" value="TreeGrafter"/>
</dbReference>
<dbReference type="Gene3D" id="3.40.1400.10">
    <property type="entry name" value="Sugar-phosphate isomerase, RpiB/LacA/LacB"/>
    <property type="match status" value="1"/>
</dbReference>
<keyword evidence="6" id="KW-1185">Reference proteome</keyword>
<dbReference type="GO" id="GO:0004751">
    <property type="term" value="F:ribose-5-phosphate isomerase activity"/>
    <property type="evidence" value="ECO:0007669"/>
    <property type="project" value="UniProtKB-EC"/>
</dbReference>
<gene>
    <name evidence="3" type="primary">rpiB2</name>
    <name evidence="3" type="ORF">CLPA_c32120</name>
    <name evidence="4" type="ORF">CP6013_03967</name>
</gene>
<protein>
    <submittedName>
        <fullName evidence="3 4">Ribose-5-phosphate isomerase B</fullName>
        <ecNumber evidence="3">5.3.1.6</ecNumber>
    </submittedName>
</protein>
<dbReference type="Proteomes" id="UP000030905">
    <property type="component" value="Chromosome"/>
</dbReference>
<reference evidence="4 5" key="3">
    <citation type="journal article" name="Genome Announc.">
        <title>Improved Draft Genome Sequence of Clostridium pasteurianum Strain ATCC 6013 (DSM 525) Using a Hybrid Next-Generation Sequencing Approach.</title>
        <authorList>
            <person name="Pyne M.E."/>
            <person name="Utturkar S."/>
            <person name="Brown S.D."/>
            <person name="Moo-Young M."/>
            <person name="Chung D.A."/>
            <person name="Chou C.P."/>
        </authorList>
    </citation>
    <scope>NUCLEOTIDE SEQUENCE [LARGE SCALE GENOMIC DNA]</scope>
    <source>
        <strain evidence="4 5">ATCC 6013</strain>
    </source>
</reference>
<proteinExistence type="inferred from homology"/>
<dbReference type="PANTHER" id="PTHR30345:SF0">
    <property type="entry name" value="DNA DAMAGE-REPAIR_TOLERATION PROTEIN DRT102"/>
    <property type="match status" value="1"/>
</dbReference>
<dbReference type="GeneID" id="93075318"/>
<dbReference type="EC" id="5.3.1.6" evidence="3"/>
<organism evidence="3 6">
    <name type="scientific">Clostridium pasteurianum DSM 525 = ATCC 6013</name>
    <dbReference type="NCBI Taxonomy" id="1262449"/>
    <lineage>
        <taxon>Bacteria</taxon>
        <taxon>Bacillati</taxon>
        <taxon>Bacillota</taxon>
        <taxon>Clostridia</taxon>
        <taxon>Eubacteriales</taxon>
        <taxon>Clostridiaceae</taxon>
        <taxon>Clostridium</taxon>
    </lineage>
</organism>
<dbReference type="PANTHER" id="PTHR30345">
    <property type="entry name" value="RIBOSE-5-PHOSPHATE ISOMERASE B"/>
    <property type="match status" value="1"/>
</dbReference>
<evidence type="ECO:0000313" key="4">
    <source>
        <dbReference type="EMBL" id="KRU14708.1"/>
    </source>
</evidence>
<dbReference type="InterPro" id="IPR004785">
    <property type="entry name" value="RpiB"/>
</dbReference>
<accession>A0A0H3JA64</accession>
<dbReference type="InterPro" id="IPR036569">
    <property type="entry name" value="RpiB_LacA_LacB_sf"/>
</dbReference>
<evidence type="ECO:0000313" key="3">
    <source>
        <dbReference type="EMBL" id="AJA53266.1"/>
    </source>
</evidence>
<dbReference type="PIRSF" id="PIRSF005384">
    <property type="entry name" value="RpiB_LacA_B"/>
    <property type="match status" value="1"/>
</dbReference>
<reference evidence="4" key="2">
    <citation type="submission" date="2015-10" db="EMBL/GenBank/DDBJ databases">
        <title>Improved Draft Genome Sequence of Clostridium pasteurianum Strain ATCC 6013 (DSM 525) Using a Hybrid Next-Generation Sequencing Approach.</title>
        <authorList>
            <person name="Pyne M.E."/>
            <person name="Utturkar S.M."/>
            <person name="Brown S.D."/>
            <person name="Moo-Young M."/>
            <person name="Chung D.A."/>
            <person name="Chou P.C."/>
        </authorList>
    </citation>
    <scope>NUCLEOTIDE SEQUENCE</scope>
    <source>
        <strain evidence="4">ATCC 6013</strain>
    </source>
</reference>
<evidence type="ECO:0000256" key="2">
    <source>
        <dbReference type="ARBA" id="ARBA00023235"/>
    </source>
</evidence>
<dbReference type="AlphaFoldDB" id="A0A0H3JA64"/>
<dbReference type="EMBL" id="CP009268">
    <property type="protein sequence ID" value="AJA53266.1"/>
    <property type="molecule type" value="Genomic_DNA"/>
</dbReference>
<dbReference type="EMBL" id="JPGY02000001">
    <property type="protein sequence ID" value="KRU14708.1"/>
    <property type="molecule type" value="Genomic_DNA"/>
</dbReference>
<dbReference type="KEGG" id="cpat:CLPA_c32120"/>
<evidence type="ECO:0000256" key="1">
    <source>
        <dbReference type="ARBA" id="ARBA00008754"/>
    </source>
</evidence>
<dbReference type="eggNOG" id="COG0698">
    <property type="taxonomic scope" value="Bacteria"/>
</dbReference>
<reference evidence="3 6" key="1">
    <citation type="journal article" date="2015" name="Genome Announc.">
        <title>Complete Genome Sequence of the Nitrogen-Fixing and Solvent-Producing Clostridium pasteurianum DSM 525.</title>
        <authorList>
            <person name="Poehlein A."/>
            <person name="Grosse-Honebrink A."/>
            <person name="Zhang Y."/>
            <person name="Minton N.P."/>
            <person name="Daniel R."/>
        </authorList>
    </citation>
    <scope>NUCLEOTIDE SEQUENCE [LARGE SCALE GENOMIC DNA]</scope>
    <source>
        <strain evidence="3">DSM 525</strain>
        <strain evidence="6">DSM 525 / ATCC 6013</strain>
    </source>
</reference>
<evidence type="ECO:0000313" key="6">
    <source>
        <dbReference type="Proteomes" id="UP000030905"/>
    </source>
</evidence>
<dbReference type="NCBIfam" id="NF004051">
    <property type="entry name" value="PRK05571.1"/>
    <property type="match status" value="1"/>
</dbReference>
<dbReference type="GO" id="GO:0019316">
    <property type="term" value="P:D-allose catabolic process"/>
    <property type="evidence" value="ECO:0007669"/>
    <property type="project" value="TreeGrafter"/>
</dbReference>
<dbReference type="KEGG" id="cpae:CPAST_c32120"/>
<dbReference type="NCBIfam" id="TIGR01120">
    <property type="entry name" value="rpiB"/>
    <property type="match status" value="1"/>
</dbReference>
<dbReference type="NCBIfam" id="TIGR00689">
    <property type="entry name" value="rpiB_lacA_lacB"/>
    <property type="match status" value="1"/>
</dbReference>
<sequence length="156" mass="17086">MKIAMGNDHAGFDLKEEIKAVLESQGHEVIDFGTHSKDSCDLPDFIYPAALAVGKGEADRGIFVDGVGYGSALIANRIYGVNAVVCQDPFCAKLARQHTDSNVLCIGGKIIGSAIALDIVDVWMKTEFFTGIEKYEKRVQKVNEITERHLKKLSEI</sequence>
<dbReference type="PATRIC" id="fig|1262449.3.peg.3101"/>
<dbReference type="Pfam" id="PF02502">
    <property type="entry name" value="LacAB_rpiB"/>
    <property type="match status" value="1"/>
</dbReference>
<dbReference type="RefSeq" id="WP_003446699.1">
    <property type="nucleotide sequence ID" value="NZ_ANZB01000012.1"/>
</dbReference>
<keyword evidence="2 3" id="KW-0413">Isomerase</keyword>
<dbReference type="SUPFAM" id="SSF89623">
    <property type="entry name" value="Ribose/Galactose isomerase RpiB/AlsB"/>
    <property type="match status" value="1"/>
</dbReference>
<evidence type="ECO:0000313" key="5">
    <source>
        <dbReference type="Proteomes" id="UP000028042"/>
    </source>
</evidence>
<comment type="similarity">
    <text evidence="1">Belongs to the LacAB/RpiB family.</text>
</comment>
<dbReference type="Proteomes" id="UP000028042">
    <property type="component" value="Unassembled WGS sequence"/>
</dbReference>